<reference evidence="3 4" key="1">
    <citation type="journal article" date="2015" name="Int. J. Syst. Evol. Microbiol.">
        <title>Aestuariivita atlantica sp. nov., isolated from deep sea sediment of the Atlantic Ocean.</title>
        <authorList>
            <person name="Li G."/>
            <person name="Lai Q."/>
            <person name="Du Y."/>
            <person name="Liu X."/>
            <person name="Sun F."/>
            <person name="Shao Z."/>
        </authorList>
    </citation>
    <scope>NUCLEOTIDE SEQUENCE [LARGE SCALE GENOMIC DNA]</scope>
    <source>
        <strain evidence="3 4">22II-S11-z3</strain>
    </source>
</reference>
<name>A0A0L1JU59_9RHOB</name>
<keyword evidence="1" id="KW-1133">Transmembrane helix</keyword>
<dbReference type="PATRIC" id="fig|1317121.7.peg.251"/>
<dbReference type="STRING" id="1317121.ATO11_01260"/>
<dbReference type="Gene3D" id="1.10.260.40">
    <property type="entry name" value="lambda repressor-like DNA-binding domains"/>
    <property type="match status" value="1"/>
</dbReference>
<dbReference type="Pfam" id="PF13464">
    <property type="entry name" value="RodZ_C"/>
    <property type="match status" value="2"/>
</dbReference>
<feature type="domain" description="Cytoskeleton protein RodZ-like C-terminal" evidence="2">
    <location>
        <begin position="286"/>
        <end position="345"/>
    </location>
</feature>
<dbReference type="Pfam" id="PF13413">
    <property type="entry name" value="HTH_25"/>
    <property type="match status" value="1"/>
</dbReference>
<dbReference type="PANTHER" id="PTHR34475">
    <property type="match status" value="1"/>
</dbReference>
<keyword evidence="4" id="KW-1185">Reference proteome</keyword>
<organism evidence="3 4">
    <name type="scientific">Pseudaestuariivita atlantica</name>
    <dbReference type="NCBI Taxonomy" id="1317121"/>
    <lineage>
        <taxon>Bacteria</taxon>
        <taxon>Pseudomonadati</taxon>
        <taxon>Pseudomonadota</taxon>
        <taxon>Alphaproteobacteria</taxon>
        <taxon>Rhodobacterales</taxon>
        <taxon>Paracoccaceae</taxon>
        <taxon>Pseudaestuariivita</taxon>
    </lineage>
</organism>
<feature type="transmembrane region" description="Helical" evidence="1">
    <location>
        <begin position="155"/>
        <end position="177"/>
    </location>
</feature>
<dbReference type="RefSeq" id="WP_082176079.1">
    <property type="nucleotide sequence ID" value="NZ_AQQZ01000001.1"/>
</dbReference>
<dbReference type="OrthoDB" id="9790252at2"/>
<dbReference type="InterPro" id="IPR050400">
    <property type="entry name" value="Bact_Cytoskel_RodZ"/>
</dbReference>
<evidence type="ECO:0000256" key="1">
    <source>
        <dbReference type="SAM" id="Phobius"/>
    </source>
</evidence>
<evidence type="ECO:0000313" key="4">
    <source>
        <dbReference type="Proteomes" id="UP000036938"/>
    </source>
</evidence>
<gene>
    <name evidence="3" type="ORF">ATO11_01260</name>
</gene>
<dbReference type="AlphaFoldDB" id="A0A0L1JU59"/>
<evidence type="ECO:0000313" key="3">
    <source>
        <dbReference type="EMBL" id="KNG95290.1"/>
    </source>
</evidence>
<protein>
    <recommendedName>
        <fullName evidence="2">Cytoskeleton protein RodZ-like C-terminal domain-containing protein</fullName>
    </recommendedName>
</protein>
<comment type="caution">
    <text evidence="3">The sequence shown here is derived from an EMBL/GenBank/DDBJ whole genome shotgun (WGS) entry which is preliminary data.</text>
</comment>
<keyword evidence="1" id="KW-0812">Transmembrane</keyword>
<keyword evidence="1" id="KW-0472">Membrane</keyword>
<feature type="domain" description="Cytoskeleton protein RodZ-like C-terminal" evidence="2">
    <location>
        <begin position="418"/>
        <end position="485"/>
    </location>
</feature>
<dbReference type="InterPro" id="IPR010982">
    <property type="entry name" value="Lambda_DNA-bd_dom_sf"/>
</dbReference>
<dbReference type="InterPro" id="IPR025194">
    <property type="entry name" value="RodZ-like_C"/>
</dbReference>
<sequence>MIGRKGRQNTEIETAEPKSFDDYETRLGDLMRGERATLGKSLLDVQRELRIKAAYIAAIENCDPSVFETPGFIAGYVRSYARYLGMDPDLVFQAFCDESGFATAHGMSSEASSRKRDDVEAHMSAAAVKSDPLVDPRTAFVPPTDTMLTRIEPGAVGSVLVLALLLGGIGYGGWTVLQEVQKVQLSPVEQTPIAVSDLDPLTAATNRVETEQVAQLDAPTQALDRLYRPQALDVPVLIARDAPISTLDPRRTGSFVSPVEDSAPRIATAPADALPISRHKGVTVMAARPSWMQIEGADGVLFEGTMNAGDTYPLSEDTASLVVGRAGAVYLMVDGQVYGPTGPQGQSLGGIDLTREAVLERFALADIPADEDLKTLVAELDVNQRPAAATGGAPVQIATPALPGRPRVYEDGQPVVTVLASAETWVLIKDAAGARLFEAVLQAGDTYTVPQTENPPVIRTGNAGAVYFNVGGETLGPYGDRGAVRDNQQLTATALASAYDPVDPTRLSEDVQKVVAELARPLPLDN</sequence>
<dbReference type="EMBL" id="AQQZ01000001">
    <property type="protein sequence ID" value="KNG95290.1"/>
    <property type="molecule type" value="Genomic_DNA"/>
</dbReference>
<evidence type="ECO:0000259" key="2">
    <source>
        <dbReference type="Pfam" id="PF13464"/>
    </source>
</evidence>
<dbReference type="PANTHER" id="PTHR34475:SF1">
    <property type="entry name" value="CYTOSKELETON PROTEIN RODZ"/>
    <property type="match status" value="1"/>
</dbReference>
<proteinExistence type="predicted"/>
<accession>A0A0L1JU59</accession>
<dbReference type="Proteomes" id="UP000036938">
    <property type="component" value="Unassembled WGS sequence"/>
</dbReference>
<dbReference type="GO" id="GO:0003677">
    <property type="term" value="F:DNA binding"/>
    <property type="evidence" value="ECO:0007669"/>
    <property type="project" value="InterPro"/>
</dbReference>